<evidence type="ECO:0000313" key="3">
    <source>
        <dbReference type="Proteomes" id="UP000518266"/>
    </source>
</evidence>
<dbReference type="Proteomes" id="UP000518266">
    <property type="component" value="Unassembled WGS sequence"/>
</dbReference>
<reference evidence="2 3" key="1">
    <citation type="submission" date="2020-03" db="EMBL/GenBank/DDBJ databases">
        <title>Dissostichus mawsoni Genome sequencing and assembly.</title>
        <authorList>
            <person name="Park H."/>
        </authorList>
    </citation>
    <scope>NUCLEOTIDE SEQUENCE [LARGE SCALE GENOMIC DNA]</scope>
    <source>
        <strain evidence="2">DM0001</strain>
        <tissue evidence="2">Muscle</tissue>
    </source>
</reference>
<accession>A0A7J5Y8R7</accession>
<dbReference type="EMBL" id="JAAKFY010000014">
    <property type="protein sequence ID" value="KAF3845846.1"/>
    <property type="molecule type" value="Genomic_DNA"/>
</dbReference>
<keyword evidence="3" id="KW-1185">Reference proteome</keyword>
<feature type="region of interest" description="Disordered" evidence="1">
    <location>
        <begin position="43"/>
        <end position="97"/>
    </location>
</feature>
<name>A0A7J5Y8R7_DISMA</name>
<evidence type="ECO:0000256" key="1">
    <source>
        <dbReference type="SAM" id="MobiDB-lite"/>
    </source>
</evidence>
<sequence length="97" mass="10653">MLVFSCVEDVQMSHPVLCAVGVELQRVEALWRTGDLSLDLPPQETVSHRRALPHSQDLQRSDTSLAGVTPAGPPPPKVGPDWLDLPWGSNRHPQLKS</sequence>
<comment type="caution">
    <text evidence="2">The sequence shown here is derived from an EMBL/GenBank/DDBJ whole genome shotgun (WGS) entry which is preliminary data.</text>
</comment>
<gene>
    <name evidence="2" type="ORF">F7725_002924</name>
</gene>
<protein>
    <submittedName>
        <fullName evidence="2">Uncharacterized protein</fullName>
    </submittedName>
</protein>
<proteinExistence type="predicted"/>
<dbReference type="AlphaFoldDB" id="A0A7J5Y8R7"/>
<dbReference type="OrthoDB" id="10641869at2759"/>
<evidence type="ECO:0000313" key="2">
    <source>
        <dbReference type="EMBL" id="KAF3845846.1"/>
    </source>
</evidence>
<organism evidence="2 3">
    <name type="scientific">Dissostichus mawsoni</name>
    <name type="common">Antarctic cod</name>
    <dbReference type="NCBI Taxonomy" id="36200"/>
    <lineage>
        <taxon>Eukaryota</taxon>
        <taxon>Metazoa</taxon>
        <taxon>Chordata</taxon>
        <taxon>Craniata</taxon>
        <taxon>Vertebrata</taxon>
        <taxon>Euteleostomi</taxon>
        <taxon>Actinopterygii</taxon>
        <taxon>Neopterygii</taxon>
        <taxon>Teleostei</taxon>
        <taxon>Neoteleostei</taxon>
        <taxon>Acanthomorphata</taxon>
        <taxon>Eupercaria</taxon>
        <taxon>Perciformes</taxon>
        <taxon>Notothenioidei</taxon>
        <taxon>Nototheniidae</taxon>
        <taxon>Dissostichus</taxon>
    </lineage>
</organism>